<reference evidence="6" key="2">
    <citation type="submission" date="2022-03" db="EMBL/GenBank/DDBJ databases">
        <title>Draft title - Genomic analysis of global carrot germplasm unveils the trajectory of domestication and the origin of high carotenoid orange carrot.</title>
        <authorList>
            <person name="Iorizzo M."/>
            <person name="Ellison S."/>
            <person name="Senalik D."/>
            <person name="Macko-Podgorni A."/>
            <person name="Grzebelus D."/>
            <person name="Bostan H."/>
            <person name="Rolling W."/>
            <person name="Curaba J."/>
            <person name="Simon P."/>
        </authorList>
    </citation>
    <scope>NUCLEOTIDE SEQUENCE</scope>
    <source>
        <tissue evidence="6">Leaf</tissue>
    </source>
</reference>
<keyword evidence="5" id="KW-0539">Nucleus</keyword>
<dbReference type="KEGG" id="dcr:108208692"/>
<keyword evidence="7" id="KW-1185">Reference proteome</keyword>
<name>A0A166F9P1_DAUCS</name>
<dbReference type="InterPro" id="IPR044810">
    <property type="entry name" value="WRKY_plant"/>
</dbReference>
<keyword evidence="2" id="KW-0805">Transcription regulation</keyword>
<dbReference type="PANTHER" id="PTHR31221">
    <property type="entry name" value="WRKY TRANSCRIPTION FACTOR PROTEIN 1-RELATED"/>
    <property type="match status" value="1"/>
</dbReference>
<comment type="subcellular location">
    <subcellularLocation>
        <location evidence="1">Nucleus</location>
    </subcellularLocation>
</comment>
<gene>
    <name evidence="6" type="ORF">DCAR_0209440</name>
</gene>
<dbReference type="SUPFAM" id="SSF118290">
    <property type="entry name" value="WRKY DNA-binding domain"/>
    <property type="match status" value="1"/>
</dbReference>
<dbReference type="EMBL" id="CP093344">
    <property type="protein sequence ID" value="WOG90197.1"/>
    <property type="molecule type" value="Genomic_DNA"/>
</dbReference>
<dbReference type="PROSITE" id="PS50811">
    <property type="entry name" value="WRKY"/>
    <property type="match status" value="1"/>
</dbReference>
<reference evidence="6" key="1">
    <citation type="journal article" date="2016" name="Nat. Genet.">
        <title>A high-quality carrot genome assembly provides new insights into carotenoid accumulation and asterid genome evolution.</title>
        <authorList>
            <person name="Iorizzo M."/>
            <person name="Ellison S."/>
            <person name="Senalik D."/>
            <person name="Zeng P."/>
            <person name="Satapoomin P."/>
            <person name="Huang J."/>
            <person name="Bowman M."/>
            <person name="Iovene M."/>
            <person name="Sanseverino W."/>
            <person name="Cavagnaro P."/>
            <person name="Yildiz M."/>
            <person name="Macko-Podgorni A."/>
            <person name="Moranska E."/>
            <person name="Grzebelus E."/>
            <person name="Grzebelus D."/>
            <person name="Ashrafi H."/>
            <person name="Zheng Z."/>
            <person name="Cheng S."/>
            <person name="Spooner D."/>
            <person name="Van Deynze A."/>
            <person name="Simon P."/>
        </authorList>
    </citation>
    <scope>NUCLEOTIDE SEQUENCE</scope>
    <source>
        <tissue evidence="6">Leaf</tissue>
    </source>
</reference>
<dbReference type="FunFam" id="2.20.25.80:FF:000003">
    <property type="entry name" value="WRKY transcription factor 57"/>
    <property type="match status" value="1"/>
</dbReference>
<proteinExistence type="predicted"/>
<evidence type="ECO:0000256" key="4">
    <source>
        <dbReference type="ARBA" id="ARBA00023163"/>
    </source>
</evidence>
<dbReference type="Proteomes" id="UP000077755">
    <property type="component" value="Chromosome 2"/>
</dbReference>
<dbReference type="OrthoDB" id="1921377at2759"/>
<dbReference type="AlphaFoldDB" id="A0A166F9P1"/>
<evidence type="ECO:0000256" key="2">
    <source>
        <dbReference type="ARBA" id="ARBA00023015"/>
    </source>
</evidence>
<dbReference type="GO" id="GO:0043565">
    <property type="term" value="F:sequence-specific DNA binding"/>
    <property type="evidence" value="ECO:0007669"/>
    <property type="project" value="InterPro"/>
</dbReference>
<keyword evidence="4" id="KW-0804">Transcription</keyword>
<evidence type="ECO:0000256" key="5">
    <source>
        <dbReference type="ARBA" id="ARBA00023242"/>
    </source>
</evidence>
<evidence type="ECO:0000313" key="6">
    <source>
        <dbReference type="EMBL" id="WOG90197.1"/>
    </source>
</evidence>
<evidence type="ECO:0000313" key="7">
    <source>
        <dbReference type="Proteomes" id="UP000077755"/>
    </source>
</evidence>
<accession>A0A166F9P1</accession>
<protein>
    <submittedName>
        <fullName evidence="6">Uncharacterized protein</fullName>
    </submittedName>
</protein>
<dbReference type="Pfam" id="PF03106">
    <property type="entry name" value="WRKY"/>
    <property type="match status" value="1"/>
</dbReference>
<dbReference type="InterPro" id="IPR036576">
    <property type="entry name" value="WRKY_dom_sf"/>
</dbReference>
<dbReference type="InterPro" id="IPR003657">
    <property type="entry name" value="WRKY_dom"/>
</dbReference>
<dbReference type="GO" id="GO:0005634">
    <property type="term" value="C:nucleus"/>
    <property type="evidence" value="ECO:0007669"/>
    <property type="project" value="UniProtKB-SubCell"/>
</dbReference>
<sequence>MDEDSIPPPPPPPPPFLTENVIADDNNDDIFPHFLNSSLIFPSMSQNPYYPTNGSLVTQNSQFAMENIDWMSAMINSKPMEDCNQMPPSTCAPVLSSMDNTPNISSGGGDCQNNCINKRKGTGKTKKPIPPRVAFHTRSSEDILDDGYKWRKYGQKSVKHSKQPRSYYRCTHHTCNVKKQIQRLSKDNSVVVTTYEGIHNHPCEKLMETLSPLLRQLQFLSRF</sequence>
<keyword evidence="3" id="KW-0238">DNA-binding</keyword>
<evidence type="ECO:0000256" key="1">
    <source>
        <dbReference type="ARBA" id="ARBA00004123"/>
    </source>
</evidence>
<organism evidence="6 7">
    <name type="scientific">Daucus carota subsp. sativus</name>
    <name type="common">Carrot</name>
    <dbReference type="NCBI Taxonomy" id="79200"/>
    <lineage>
        <taxon>Eukaryota</taxon>
        <taxon>Viridiplantae</taxon>
        <taxon>Streptophyta</taxon>
        <taxon>Embryophyta</taxon>
        <taxon>Tracheophyta</taxon>
        <taxon>Spermatophyta</taxon>
        <taxon>Magnoliopsida</taxon>
        <taxon>eudicotyledons</taxon>
        <taxon>Gunneridae</taxon>
        <taxon>Pentapetalae</taxon>
        <taxon>asterids</taxon>
        <taxon>campanulids</taxon>
        <taxon>Apiales</taxon>
        <taxon>Apiaceae</taxon>
        <taxon>Apioideae</taxon>
        <taxon>Scandiceae</taxon>
        <taxon>Daucinae</taxon>
        <taxon>Daucus</taxon>
        <taxon>Daucus sect. Daucus</taxon>
    </lineage>
</organism>
<dbReference type="PANTHER" id="PTHR31221:SF111">
    <property type="entry name" value="WRKY TRANSCRIPTION FACTOR 43-RELATED"/>
    <property type="match status" value="1"/>
</dbReference>
<dbReference type="Gramene" id="KZN07515">
    <property type="protein sequence ID" value="KZN07515"/>
    <property type="gene ID" value="DCAR_008352"/>
</dbReference>
<dbReference type="SMART" id="SM00774">
    <property type="entry name" value="WRKY"/>
    <property type="match status" value="1"/>
</dbReference>
<evidence type="ECO:0000256" key="3">
    <source>
        <dbReference type="ARBA" id="ARBA00023125"/>
    </source>
</evidence>
<dbReference type="Gene3D" id="2.20.25.80">
    <property type="entry name" value="WRKY domain"/>
    <property type="match status" value="1"/>
</dbReference>
<dbReference type="GO" id="GO:0003700">
    <property type="term" value="F:DNA-binding transcription factor activity"/>
    <property type="evidence" value="ECO:0007669"/>
    <property type="project" value="InterPro"/>
</dbReference>